<dbReference type="SUPFAM" id="SSF53254">
    <property type="entry name" value="Phosphoglycerate mutase-like"/>
    <property type="match status" value="1"/>
</dbReference>
<feature type="binding site" evidence="5">
    <location>
        <begin position="228"/>
        <end position="235"/>
    </location>
    <ligand>
        <name>substrate</name>
    </ligand>
</feature>
<accession>A0A1L7D256</accession>
<name>A0A1L7D256_9CORY</name>
<feature type="region of interest" description="Disordered" evidence="6">
    <location>
        <begin position="151"/>
        <end position="216"/>
    </location>
</feature>
<dbReference type="Gene3D" id="3.30.420.10">
    <property type="entry name" value="Ribonuclease H-like superfamily/Ribonuclease H"/>
    <property type="match status" value="1"/>
</dbReference>
<dbReference type="EMBL" id="CP009249">
    <property type="protein sequence ID" value="APT92153.1"/>
    <property type="molecule type" value="Genomic_DNA"/>
</dbReference>
<feature type="active site" description="Tele-phosphohistidine intermediate" evidence="3">
    <location>
        <position position="229"/>
    </location>
</feature>
<evidence type="ECO:0000256" key="3">
    <source>
        <dbReference type="PIRSR" id="PIRSR036922-1"/>
    </source>
</evidence>
<feature type="active site" description="Proton donor/acceptor; for phosphatase activity" evidence="3">
    <location>
        <position position="302"/>
    </location>
</feature>
<dbReference type="PIRSF" id="PIRSF036922">
    <property type="entry name" value="RNaseH_PGAM"/>
    <property type="match status" value="1"/>
</dbReference>
<sequence>MKLIIYTDGGSRGNPGISGSGTVIYAADGKTILHEIAYVVGKKATNNVAEYHGLLRGLEAALEMGAEQVVVFMDSKLVVEQVSGRWKAKHPAMQKLAAQAQAMVRQIDKFQISWVARRYNKVADALSNVAMDACARGHGVGFVGGKPDFAPAPESAAGDGAGAAGAGQEKAGAETNKARTGRAANPKQAGQAAKPEQAEGTDKAAKPSKRNDEWMGKRVDPVTMILLRHGETALNVGKKCVGSTDAELTDTGVAQAEAAATFLANRDVAAVVSSPLQRCVHTAQAVATAVGLDVEVEDDLRELDFGEWEGLTSQQAAARDPELYEQWLDDSAVECPGGESLLALGRRVRAVRGRLQKKYAGKTIVVVSHVHPIKAIVRQALDAGPASARKMHLDVASISEVEFYKGGSLVRGMNHVGHLR</sequence>
<dbReference type="InterPro" id="IPR029033">
    <property type="entry name" value="His_PPase_superfam"/>
</dbReference>
<evidence type="ECO:0000256" key="1">
    <source>
        <dbReference type="ARBA" id="ARBA00023152"/>
    </source>
</evidence>
<dbReference type="InterPro" id="IPR013078">
    <property type="entry name" value="His_Pase_superF_clade-1"/>
</dbReference>
<keyword evidence="9" id="KW-1185">Reference proteome</keyword>
<dbReference type="SMART" id="SM00855">
    <property type="entry name" value="PGAM"/>
    <property type="match status" value="1"/>
</dbReference>
<dbReference type="InterPro" id="IPR014636">
    <property type="entry name" value="RNaseH/PGlycerate_mutase"/>
</dbReference>
<keyword evidence="2" id="KW-0413">Isomerase</keyword>
<protein>
    <recommendedName>
        <fullName evidence="7">RNase H type-1 domain-containing protein</fullName>
    </recommendedName>
</protein>
<feature type="domain" description="RNase H type-1" evidence="7">
    <location>
        <begin position="1"/>
        <end position="132"/>
    </location>
</feature>
<dbReference type="SUPFAM" id="SSF53098">
    <property type="entry name" value="Ribonuclease H-like"/>
    <property type="match status" value="1"/>
</dbReference>
<evidence type="ECO:0000313" key="9">
    <source>
        <dbReference type="Proteomes" id="UP000185491"/>
    </source>
</evidence>
<organism evidence="8 9">
    <name type="scientific">Corynebacterium phocae</name>
    <dbReference type="NCBI Taxonomy" id="161895"/>
    <lineage>
        <taxon>Bacteria</taxon>
        <taxon>Bacillati</taxon>
        <taxon>Actinomycetota</taxon>
        <taxon>Actinomycetes</taxon>
        <taxon>Mycobacteriales</taxon>
        <taxon>Corynebacteriaceae</taxon>
        <taxon>Corynebacterium</taxon>
    </lineage>
</organism>
<dbReference type="PANTHER" id="PTHR48100:SF1">
    <property type="entry name" value="HISTIDINE PHOSPHATASE FAMILY PROTEIN-RELATED"/>
    <property type="match status" value="1"/>
</dbReference>
<feature type="compositionally biased region" description="Basic and acidic residues" evidence="6">
    <location>
        <begin position="196"/>
        <end position="216"/>
    </location>
</feature>
<dbReference type="GO" id="GO:0003676">
    <property type="term" value="F:nucleic acid binding"/>
    <property type="evidence" value="ECO:0007669"/>
    <property type="project" value="InterPro"/>
</dbReference>
<dbReference type="CDD" id="cd09279">
    <property type="entry name" value="RNase_HI_like"/>
    <property type="match status" value="1"/>
</dbReference>
<dbReference type="Pfam" id="PF13456">
    <property type="entry name" value="RVT_3"/>
    <property type="match status" value="1"/>
</dbReference>
<dbReference type="KEGG" id="cpho:CPHO_03805"/>
<keyword evidence="1" id="KW-0324">Glycolysis</keyword>
<dbReference type="AlphaFoldDB" id="A0A1L7D256"/>
<dbReference type="InterPro" id="IPR036397">
    <property type="entry name" value="RNaseH_sf"/>
</dbReference>
<dbReference type="InterPro" id="IPR002156">
    <property type="entry name" value="RNaseH_domain"/>
</dbReference>
<evidence type="ECO:0000256" key="4">
    <source>
        <dbReference type="PIRSR" id="PIRSR613078-1"/>
    </source>
</evidence>
<dbReference type="GO" id="GO:0004523">
    <property type="term" value="F:RNA-DNA hybrid ribonuclease activity"/>
    <property type="evidence" value="ECO:0007669"/>
    <property type="project" value="InterPro"/>
</dbReference>
<dbReference type="Pfam" id="PF00300">
    <property type="entry name" value="His_Phos_1"/>
    <property type="match status" value="1"/>
</dbReference>
<dbReference type="GO" id="GO:0016791">
    <property type="term" value="F:phosphatase activity"/>
    <property type="evidence" value="ECO:0007669"/>
    <property type="project" value="TreeGrafter"/>
</dbReference>
<dbReference type="InterPro" id="IPR012337">
    <property type="entry name" value="RNaseH-like_sf"/>
</dbReference>
<dbReference type="RefSeq" id="WP_075733345.1">
    <property type="nucleotide sequence ID" value="NZ_CP009249.1"/>
</dbReference>
<gene>
    <name evidence="8" type="ORF">CPHO_03805</name>
</gene>
<feature type="active site" description="Proton donor/acceptor" evidence="4">
    <location>
        <position position="302"/>
    </location>
</feature>
<proteinExistence type="predicted"/>
<dbReference type="PROSITE" id="PS50879">
    <property type="entry name" value="RNASE_H_1"/>
    <property type="match status" value="1"/>
</dbReference>
<dbReference type="InterPro" id="IPR001345">
    <property type="entry name" value="PG/BPGM_mutase_AS"/>
</dbReference>
<dbReference type="STRING" id="161895.CPHO_03805"/>
<dbReference type="PROSITE" id="PS00175">
    <property type="entry name" value="PG_MUTASE"/>
    <property type="match status" value="1"/>
</dbReference>
<dbReference type="Gene3D" id="3.40.50.1240">
    <property type="entry name" value="Phosphoglycerate mutase-like"/>
    <property type="match status" value="1"/>
</dbReference>
<evidence type="ECO:0000256" key="5">
    <source>
        <dbReference type="PIRSR" id="PIRSR613078-2"/>
    </source>
</evidence>
<reference evidence="8 9" key="1">
    <citation type="submission" date="2014-08" db="EMBL/GenBank/DDBJ databases">
        <title>Complete genome sequence of Corynebacterium phocae M408/89/1(T)(=DSM 44612(T)), isolated from the common seal (Phoca vitulina).</title>
        <authorList>
            <person name="Ruckert C."/>
            <person name="Albersmeier A."/>
            <person name="Winkler A."/>
            <person name="Kalinowski J."/>
        </authorList>
    </citation>
    <scope>NUCLEOTIDE SEQUENCE [LARGE SCALE GENOMIC DNA]</scope>
    <source>
        <strain evidence="8 9">M408/89/1</strain>
    </source>
</reference>
<dbReference type="Proteomes" id="UP000185491">
    <property type="component" value="Chromosome"/>
</dbReference>
<dbReference type="FunFam" id="3.30.420.10:FF:000076">
    <property type="entry name" value="RBR-type E3 ubiquitin transferase"/>
    <property type="match status" value="1"/>
</dbReference>
<dbReference type="NCBIfam" id="NF005567">
    <property type="entry name" value="PRK07238.1"/>
    <property type="match status" value="1"/>
</dbReference>
<dbReference type="PANTHER" id="PTHR48100">
    <property type="entry name" value="BROAD-SPECIFICITY PHOSPHATASE YOR283W-RELATED"/>
    <property type="match status" value="1"/>
</dbReference>
<dbReference type="InterPro" id="IPR050275">
    <property type="entry name" value="PGM_Phosphatase"/>
</dbReference>
<feature type="binding site" evidence="5">
    <location>
        <position position="278"/>
    </location>
    <ligand>
        <name>substrate</name>
    </ligand>
</feature>
<dbReference type="OrthoDB" id="5296884at2"/>
<evidence type="ECO:0000313" key="8">
    <source>
        <dbReference type="EMBL" id="APT92153.1"/>
    </source>
</evidence>
<evidence type="ECO:0000256" key="2">
    <source>
        <dbReference type="ARBA" id="ARBA00023235"/>
    </source>
</evidence>
<dbReference type="CDD" id="cd07067">
    <property type="entry name" value="HP_PGM_like"/>
    <property type="match status" value="1"/>
</dbReference>
<evidence type="ECO:0000259" key="7">
    <source>
        <dbReference type="PROSITE" id="PS50879"/>
    </source>
</evidence>
<dbReference type="GO" id="GO:0005737">
    <property type="term" value="C:cytoplasm"/>
    <property type="evidence" value="ECO:0007669"/>
    <property type="project" value="TreeGrafter"/>
</dbReference>
<evidence type="ECO:0000256" key="6">
    <source>
        <dbReference type="SAM" id="MobiDB-lite"/>
    </source>
</evidence>